<organism evidence="2 3">
    <name type="scientific">Tanacetum coccineum</name>
    <dbReference type="NCBI Taxonomy" id="301880"/>
    <lineage>
        <taxon>Eukaryota</taxon>
        <taxon>Viridiplantae</taxon>
        <taxon>Streptophyta</taxon>
        <taxon>Embryophyta</taxon>
        <taxon>Tracheophyta</taxon>
        <taxon>Spermatophyta</taxon>
        <taxon>Magnoliopsida</taxon>
        <taxon>eudicotyledons</taxon>
        <taxon>Gunneridae</taxon>
        <taxon>Pentapetalae</taxon>
        <taxon>asterids</taxon>
        <taxon>campanulids</taxon>
        <taxon>Asterales</taxon>
        <taxon>Asteraceae</taxon>
        <taxon>Asteroideae</taxon>
        <taxon>Anthemideae</taxon>
        <taxon>Anthemidinae</taxon>
        <taxon>Tanacetum</taxon>
    </lineage>
</organism>
<feature type="compositionally biased region" description="Low complexity" evidence="1">
    <location>
        <begin position="378"/>
        <end position="387"/>
    </location>
</feature>
<sequence>MDTSEKLMPNDGHDVSQLEYSRVIGCLMYAMTCTRPDIAFAVDKLSRYTSNSGTQYWQAIQRVLKYLKKTMNYRLTYTGYPLVLKGYTDASWISNTEENSSTSGWVFLLGGGAISWASKKQTCITGSTMESEFVALAAAGKEAEWLKNLLLEIPLWVKPLAPISIRYDSAATLFVRSQQNLADHLTKGLARDLGIKSVEGMGLKLGHLTMKWLKALRSLMDVQLSSLTEWYLYQSEGLSFCTPLESSMLKVLPSGIYPISGKYPLSCSNVIAFACVILSLLLEDNLCAYDCYVNIMWYDYSCMHRGAYDLGVATPRALVYAGLMTSGDARSWYMIREDAKFLQTYELTNIIVDLFEYHFQVKLMISKIMPPRMTTQSAGRATAAPRGGRTGGRTGRRGGRTRGQSGDQGSDRIDGQGGQIGGQGSEVIDGVDGVLDFSTIIAQQLQNLLPTIEFLACNPKESDGKGGAIVCTCWIEKMESVQDMCGCRDNQKVKYTAGSFVCKALTWWNSQIHTRSQEVAVGMSWEDFKTLTREEFCPSNEMQKF</sequence>
<dbReference type="PANTHER" id="PTHR11439:SF521">
    <property type="entry name" value="RNA-DIRECTED DNA POLYMERASE"/>
    <property type="match status" value="1"/>
</dbReference>
<reference evidence="2" key="1">
    <citation type="journal article" date="2022" name="Int. J. Mol. Sci.">
        <title>Draft Genome of Tanacetum Coccineum: Genomic Comparison of Closely Related Tanacetum-Family Plants.</title>
        <authorList>
            <person name="Yamashiro T."/>
            <person name="Shiraishi A."/>
            <person name="Nakayama K."/>
            <person name="Satake H."/>
        </authorList>
    </citation>
    <scope>NUCLEOTIDE SEQUENCE</scope>
</reference>
<dbReference type="Proteomes" id="UP001151760">
    <property type="component" value="Unassembled WGS sequence"/>
</dbReference>
<dbReference type="PANTHER" id="PTHR11439">
    <property type="entry name" value="GAG-POL-RELATED RETROTRANSPOSON"/>
    <property type="match status" value="1"/>
</dbReference>
<evidence type="ECO:0008006" key="4">
    <source>
        <dbReference type="Google" id="ProtNLM"/>
    </source>
</evidence>
<accession>A0ABQ5EL94</accession>
<protein>
    <recommendedName>
        <fullName evidence="4">Reverse transcriptase domain-containing protein</fullName>
    </recommendedName>
</protein>
<dbReference type="CDD" id="cd09272">
    <property type="entry name" value="RNase_HI_RT_Ty1"/>
    <property type="match status" value="1"/>
</dbReference>
<evidence type="ECO:0000313" key="2">
    <source>
        <dbReference type="EMBL" id="GJT51297.1"/>
    </source>
</evidence>
<evidence type="ECO:0000256" key="1">
    <source>
        <dbReference type="SAM" id="MobiDB-lite"/>
    </source>
</evidence>
<dbReference type="EMBL" id="BQNB010016395">
    <property type="protein sequence ID" value="GJT51297.1"/>
    <property type="molecule type" value="Genomic_DNA"/>
</dbReference>
<dbReference type="SUPFAM" id="SSF56672">
    <property type="entry name" value="DNA/RNA polymerases"/>
    <property type="match status" value="1"/>
</dbReference>
<gene>
    <name evidence="2" type="ORF">Tco_0977454</name>
</gene>
<feature type="region of interest" description="Disordered" evidence="1">
    <location>
        <begin position="374"/>
        <end position="422"/>
    </location>
</feature>
<comment type="caution">
    <text evidence="2">The sequence shown here is derived from an EMBL/GenBank/DDBJ whole genome shotgun (WGS) entry which is preliminary data.</text>
</comment>
<name>A0ABQ5EL94_9ASTR</name>
<proteinExistence type="predicted"/>
<keyword evidence="3" id="KW-1185">Reference proteome</keyword>
<evidence type="ECO:0000313" key="3">
    <source>
        <dbReference type="Proteomes" id="UP001151760"/>
    </source>
</evidence>
<reference evidence="2" key="2">
    <citation type="submission" date="2022-01" db="EMBL/GenBank/DDBJ databases">
        <authorList>
            <person name="Yamashiro T."/>
            <person name="Shiraishi A."/>
            <person name="Satake H."/>
            <person name="Nakayama K."/>
        </authorList>
    </citation>
    <scope>NUCLEOTIDE SEQUENCE</scope>
</reference>
<dbReference type="InterPro" id="IPR043502">
    <property type="entry name" value="DNA/RNA_pol_sf"/>
</dbReference>